<keyword evidence="5 10" id="KW-0418">Kinase</keyword>
<comment type="caution">
    <text evidence="10">The sequence shown here is derived from an EMBL/GenBank/DDBJ whole genome shotgun (WGS) entry which is preliminary data.</text>
</comment>
<evidence type="ECO:0000256" key="7">
    <source>
        <dbReference type="ARBA" id="ARBA00047899"/>
    </source>
</evidence>
<keyword evidence="3" id="KW-0808">Transferase</keyword>
<dbReference type="AlphaFoldDB" id="A0AAW0R0K0"/>
<dbReference type="PANTHER" id="PTHR43671:SF98">
    <property type="entry name" value="SERINE_THREONINE-PROTEIN KINASE NEK11"/>
    <property type="match status" value="1"/>
</dbReference>
<protein>
    <recommendedName>
        <fullName evidence="1">non-specific serine/threonine protein kinase</fullName>
        <ecNumber evidence="1">2.7.11.1</ecNumber>
    </recommendedName>
</protein>
<feature type="domain" description="Protein kinase" evidence="9">
    <location>
        <begin position="38"/>
        <end position="355"/>
    </location>
</feature>
<name>A0AAW0R0K0_9PEZI</name>
<evidence type="ECO:0000256" key="5">
    <source>
        <dbReference type="ARBA" id="ARBA00022777"/>
    </source>
</evidence>
<accession>A0AAW0R0K0</accession>
<organism evidence="10 11">
    <name type="scientific">Apiospora kogelbergensis</name>
    <dbReference type="NCBI Taxonomy" id="1337665"/>
    <lineage>
        <taxon>Eukaryota</taxon>
        <taxon>Fungi</taxon>
        <taxon>Dikarya</taxon>
        <taxon>Ascomycota</taxon>
        <taxon>Pezizomycotina</taxon>
        <taxon>Sordariomycetes</taxon>
        <taxon>Xylariomycetidae</taxon>
        <taxon>Amphisphaeriales</taxon>
        <taxon>Apiosporaceae</taxon>
        <taxon>Apiospora</taxon>
    </lineage>
</organism>
<sequence>MSGKSSKPPDSVAVRKSGMGKLERLPISNNPLDHLYERIKTIDDGTGNMGAMNAGVHIVRAKKTGQVYVQKCYRSTNDTLIKFFRDEIGYMRRLMHSSIVHYVAAYVNMKPPYEAAAYMEYCDRGSLRDMIKLYMAEKKTPRNLYIPESFIWHAFLGLADALNFLKTGKSFISVELQKNDTRTWKPIIHHIFLRSRDTPNSTKPPYVLLSDFGIACYDDIASKGSSNLGPCAAAGTPEYHAPELCFHPYPSAGQAQTQQSSPHTGRSDVFAVALLMYCLCERAAFPHIDPRCLPLRSAAALGRTARPARLDISARGVYSDYLARVVGWAGAREPKDRPDATQLVDGVQKQCQLWKADPNWTAQVAETLPSWAAPKRTV</sequence>
<evidence type="ECO:0000256" key="3">
    <source>
        <dbReference type="ARBA" id="ARBA00022679"/>
    </source>
</evidence>
<gene>
    <name evidence="10" type="ORF">PG999_004857</name>
</gene>
<evidence type="ECO:0000313" key="10">
    <source>
        <dbReference type="EMBL" id="KAK8120737.1"/>
    </source>
</evidence>
<evidence type="ECO:0000259" key="9">
    <source>
        <dbReference type="PROSITE" id="PS50011"/>
    </source>
</evidence>
<evidence type="ECO:0000256" key="4">
    <source>
        <dbReference type="ARBA" id="ARBA00022741"/>
    </source>
</evidence>
<dbReference type="InterPro" id="IPR011009">
    <property type="entry name" value="Kinase-like_dom_sf"/>
</dbReference>
<keyword evidence="4" id="KW-0547">Nucleotide-binding</keyword>
<dbReference type="InterPro" id="IPR050660">
    <property type="entry name" value="NEK_Ser/Thr_kinase"/>
</dbReference>
<proteinExistence type="predicted"/>
<keyword evidence="6" id="KW-0067">ATP-binding</keyword>
<dbReference type="EC" id="2.7.11.1" evidence="1"/>
<dbReference type="SUPFAM" id="SSF56112">
    <property type="entry name" value="Protein kinase-like (PK-like)"/>
    <property type="match status" value="1"/>
</dbReference>
<evidence type="ECO:0000256" key="8">
    <source>
        <dbReference type="ARBA" id="ARBA00048679"/>
    </source>
</evidence>
<evidence type="ECO:0000313" key="11">
    <source>
        <dbReference type="Proteomes" id="UP001392437"/>
    </source>
</evidence>
<dbReference type="GO" id="GO:0005524">
    <property type="term" value="F:ATP binding"/>
    <property type="evidence" value="ECO:0007669"/>
    <property type="project" value="UniProtKB-KW"/>
</dbReference>
<dbReference type="InterPro" id="IPR000719">
    <property type="entry name" value="Prot_kinase_dom"/>
</dbReference>
<comment type="catalytic activity">
    <reaction evidence="7">
        <text>L-threonyl-[protein] + ATP = O-phospho-L-threonyl-[protein] + ADP + H(+)</text>
        <dbReference type="Rhea" id="RHEA:46608"/>
        <dbReference type="Rhea" id="RHEA-COMP:11060"/>
        <dbReference type="Rhea" id="RHEA-COMP:11605"/>
        <dbReference type="ChEBI" id="CHEBI:15378"/>
        <dbReference type="ChEBI" id="CHEBI:30013"/>
        <dbReference type="ChEBI" id="CHEBI:30616"/>
        <dbReference type="ChEBI" id="CHEBI:61977"/>
        <dbReference type="ChEBI" id="CHEBI:456216"/>
        <dbReference type="EC" id="2.7.11.1"/>
    </reaction>
</comment>
<reference evidence="10 11" key="1">
    <citation type="submission" date="2023-01" db="EMBL/GenBank/DDBJ databases">
        <title>Analysis of 21 Apiospora genomes using comparative genomics revels a genus with tremendous synthesis potential of carbohydrate active enzymes and secondary metabolites.</title>
        <authorList>
            <person name="Sorensen T."/>
        </authorList>
    </citation>
    <scope>NUCLEOTIDE SEQUENCE [LARGE SCALE GENOMIC DNA]</scope>
    <source>
        <strain evidence="10 11">CBS 117206</strain>
    </source>
</reference>
<keyword evidence="2" id="KW-0723">Serine/threonine-protein kinase</keyword>
<dbReference type="SMART" id="SM00220">
    <property type="entry name" value="S_TKc"/>
    <property type="match status" value="1"/>
</dbReference>
<keyword evidence="11" id="KW-1185">Reference proteome</keyword>
<dbReference type="GO" id="GO:0004674">
    <property type="term" value="F:protein serine/threonine kinase activity"/>
    <property type="evidence" value="ECO:0007669"/>
    <property type="project" value="UniProtKB-KW"/>
</dbReference>
<comment type="catalytic activity">
    <reaction evidence="8">
        <text>L-seryl-[protein] + ATP = O-phospho-L-seryl-[protein] + ADP + H(+)</text>
        <dbReference type="Rhea" id="RHEA:17989"/>
        <dbReference type="Rhea" id="RHEA-COMP:9863"/>
        <dbReference type="Rhea" id="RHEA-COMP:11604"/>
        <dbReference type="ChEBI" id="CHEBI:15378"/>
        <dbReference type="ChEBI" id="CHEBI:29999"/>
        <dbReference type="ChEBI" id="CHEBI:30616"/>
        <dbReference type="ChEBI" id="CHEBI:83421"/>
        <dbReference type="ChEBI" id="CHEBI:456216"/>
        <dbReference type="EC" id="2.7.11.1"/>
    </reaction>
</comment>
<dbReference type="Pfam" id="PF07714">
    <property type="entry name" value="PK_Tyr_Ser-Thr"/>
    <property type="match status" value="1"/>
</dbReference>
<dbReference type="Gene3D" id="3.30.200.20">
    <property type="entry name" value="Phosphorylase Kinase, domain 1"/>
    <property type="match status" value="1"/>
</dbReference>
<evidence type="ECO:0000256" key="6">
    <source>
        <dbReference type="ARBA" id="ARBA00022840"/>
    </source>
</evidence>
<dbReference type="GO" id="GO:0005634">
    <property type="term" value="C:nucleus"/>
    <property type="evidence" value="ECO:0007669"/>
    <property type="project" value="TreeGrafter"/>
</dbReference>
<dbReference type="Gene3D" id="1.10.510.10">
    <property type="entry name" value="Transferase(Phosphotransferase) domain 1"/>
    <property type="match status" value="1"/>
</dbReference>
<dbReference type="PROSITE" id="PS50011">
    <property type="entry name" value="PROTEIN_KINASE_DOM"/>
    <property type="match status" value="1"/>
</dbReference>
<dbReference type="InterPro" id="IPR001245">
    <property type="entry name" value="Ser-Thr/Tyr_kinase_cat_dom"/>
</dbReference>
<dbReference type="PANTHER" id="PTHR43671">
    <property type="entry name" value="SERINE/THREONINE-PROTEIN KINASE NEK"/>
    <property type="match status" value="1"/>
</dbReference>
<evidence type="ECO:0000256" key="1">
    <source>
        <dbReference type="ARBA" id="ARBA00012513"/>
    </source>
</evidence>
<evidence type="ECO:0000256" key="2">
    <source>
        <dbReference type="ARBA" id="ARBA00022527"/>
    </source>
</evidence>
<dbReference type="Proteomes" id="UP001392437">
    <property type="component" value="Unassembled WGS sequence"/>
</dbReference>
<dbReference type="EMBL" id="JAQQWP010000004">
    <property type="protein sequence ID" value="KAK8120737.1"/>
    <property type="molecule type" value="Genomic_DNA"/>
</dbReference>